<protein>
    <submittedName>
        <fullName evidence="3">Glycosyltransferase family 4 protein</fullName>
        <ecNumber evidence="3">2.4.-.-</ecNumber>
    </submittedName>
</protein>
<dbReference type="InterPro" id="IPR028098">
    <property type="entry name" value="Glyco_trans_4-like_N"/>
</dbReference>
<dbReference type="CDD" id="cd03801">
    <property type="entry name" value="GT4_PimA-like"/>
    <property type="match status" value="1"/>
</dbReference>
<dbReference type="Pfam" id="PF13439">
    <property type="entry name" value="Glyco_transf_4"/>
    <property type="match status" value="1"/>
</dbReference>
<gene>
    <name evidence="3" type="ORF">ACFQWB_13465</name>
</gene>
<sequence length="384" mass="43526">MFRVAYLDHTAKWSGGEIALFNLLTNLDKSVQPLVILAEEGTLADKLRERGIEVRIIWLDERTRYRNRNNVDFALLLSGINVFRHGLKLARILKEEQVVCVHTNSLKSAFYGGVAAKLARLPLVWHIRDQIASPYLRPVVARFIRLLAKMIPNGIIANSHSTMSTLDLPKRRSRHALVAYSSYDGPIGAREEKHNMERFAVLLVGRLDEWKGQHVLLEAAKSFLGDPRVQFWIAGDALFGNTVYKEKLERKIREESLTNVKLLGHVDPVRSVLQKADLLIHTSIIPEPFGQVIVEGMANGLPVIATDMGGPREIVLNGETGMLIEPGDPGALARAIRWMLEHPEERRRMGKLAMERVRDHFRIETTVKKILEFYPNIIVNKKAH</sequence>
<name>A0ABW2V677_9BACL</name>
<dbReference type="Gene3D" id="3.40.50.2000">
    <property type="entry name" value="Glycogen Phosphorylase B"/>
    <property type="match status" value="2"/>
</dbReference>
<organism evidence="3 4">
    <name type="scientific">Paenibacillus thermoaerophilus</name>
    <dbReference type="NCBI Taxonomy" id="1215385"/>
    <lineage>
        <taxon>Bacteria</taxon>
        <taxon>Bacillati</taxon>
        <taxon>Bacillota</taxon>
        <taxon>Bacilli</taxon>
        <taxon>Bacillales</taxon>
        <taxon>Paenibacillaceae</taxon>
        <taxon>Paenibacillus</taxon>
    </lineage>
</organism>
<dbReference type="RefSeq" id="WP_138789261.1">
    <property type="nucleotide sequence ID" value="NZ_JBHTGQ010000031.1"/>
</dbReference>
<comment type="caution">
    <text evidence="3">The sequence shown here is derived from an EMBL/GenBank/DDBJ whole genome shotgun (WGS) entry which is preliminary data.</text>
</comment>
<feature type="domain" description="Glycosyl transferase family 1" evidence="1">
    <location>
        <begin position="191"/>
        <end position="353"/>
    </location>
</feature>
<dbReference type="EMBL" id="JBHTGQ010000031">
    <property type="protein sequence ID" value="MFC7750930.1"/>
    <property type="molecule type" value="Genomic_DNA"/>
</dbReference>
<dbReference type="GO" id="GO:0016757">
    <property type="term" value="F:glycosyltransferase activity"/>
    <property type="evidence" value="ECO:0007669"/>
    <property type="project" value="UniProtKB-KW"/>
</dbReference>
<dbReference type="SUPFAM" id="SSF53756">
    <property type="entry name" value="UDP-Glycosyltransferase/glycogen phosphorylase"/>
    <property type="match status" value="1"/>
</dbReference>
<proteinExistence type="predicted"/>
<keyword evidence="3" id="KW-0808">Transferase</keyword>
<accession>A0ABW2V677</accession>
<evidence type="ECO:0000313" key="4">
    <source>
        <dbReference type="Proteomes" id="UP001596528"/>
    </source>
</evidence>
<dbReference type="Pfam" id="PF00534">
    <property type="entry name" value="Glycos_transf_1"/>
    <property type="match status" value="1"/>
</dbReference>
<dbReference type="Proteomes" id="UP001596528">
    <property type="component" value="Unassembled WGS sequence"/>
</dbReference>
<keyword evidence="4" id="KW-1185">Reference proteome</keyword>
<dbReference type="EC" id="2.4.-.-" evidence="3"/>
<evidence type="ECO:0000259" key="2">
    <source>
        <dbReference type="Pfam" id="PF13439"/>
    </source>
</evidence>
<evidence type="ECO:0000313" key="3">
    <source>
        <dbReference type="EMBL" id="MFC7750930.1"/>
    </source>
</evidence>
<feature type="domain" description="Glycosyltransferase subfamily 4-like N-terminal" evidence="2">
    <location>
        <begin position="42"/>
        <end position="165"/>
    </location>
</feature>
<evidence type="ECO:0000259" key="1">
    <source>
        <dbReference type="Pfam" id="PF00534"/>
    </source>
</evidence>
<reference evidence="4" key="1">
    <citation type="journal article" date="2019" name="Int. J. Syst. Evol. Microbiol.">
        <title>The Global Catalogue of Microorganisms (GCM) 10K type strain sequencing project: providing services to taxonomists for standard genome sequencing and annotation.</title>
        <authorList>
            <consortium name="The Broad Institute Genomics Platform"/>
            <consortium name="The Broad Institute Genome Sequencing Center for Infectious Disease"/>
            <person name="Wu L."/>
            <person name="Ma J."/>
        </authorList>
    </citation>
    <scope>NUCLEOTIDE SEQUENCE [LARGE SCALE GENOMIC DNA]</scope>
    <source>
        <strain evidence="4">JCM 18657</strain>
    </source>
</reference>
<dbReference type="PANTHER" id="PTHR12526:SF638">
    <property type="entry name" value="SPORE COAT PROTEIN SA"/>
    <property type="match status" value="1"/>
</dbReference>
<dbReference type="InterPro" id="IPR001296">
    <property type="entry name" value="Glyco_trans_1"/>
</dbReference>
<dbReference type="PANTHER" id="PTHR12526">
    <property type="entry name" value="GLYCOSYLTRANSFERASE"/>
    <property type="match status" value="1"/>
</dbReference>
<keyword evidence="3" id="KW-0328">Glycosyltransferase</keyword>